<dbReference type="RefSeq" id="WP_134425415.1">
    <property type="nucleotide sequence ID" value="NZ_SOHA01000039.1"/>
</dbReference>
<evidence type="ECO:0000313" key="3">
    <source>
        <dbReference type="Proteomes" id="UP000297472"/>
    </source>
</evidence>
<feature type="transmembrane region" description="Helical" evidence="1">
    <location>
        <begin position="6"/>
        <end position="21"/>
    </location>
</feature>
<evidence type="ECO:0000313" key="2">
    <source>
        <dbReference type="EMBL" id="TFD27545.1"/>
    </source>
</evidence>
<gene>
    <name evidence="2" type="ORF">E3T49_13470</name>
</gene>
<dbReference type="AlphaFoldDB" id="A0A4Y8JY77"/>
<reference evidence="2 3" key="1">
    <citation type="submission" date="2019-03" db="EMBL/GenBank/DDBJ databases">
        <title>Genomics of glacier-inhabiting Cryobacterium strains.</title>
        <authorList>
            <person name="Liu Q."/>
            <person name="Xin Y.-H."/>
        </authorList>
    </citation>
    <scope>NUCLEOTIDE SEQUENCE [LARGE SCALE GENOMIC DNA]</scope>
    <source>
        <strain evidence="2 3">TMT1-51</strain>
    </source>
</reference>
<accession>A0A4Y8JY77</accession>
<keyword evidence="1" id="KW-0812">Transmembrane</keyword>
<keyword evidence="3" id="KW-1185">Reference proteome</keyword>
<proteinExistence type="predicted"/>
<sequence length="59" mass="7422">MTFVVPLLLAALLLFLLRVLIRRRRRMLRGLPVRGPWHFPARWRGWPGRWWHRRRGRRR</sequence>
<dbReference type="EMBL" id="SOHA01000039">
    <property type="protein sequence ID" value="TFD27545.1"/>
    <property type="molecule type" value="Genomic_DNA"/>
</dbReference>
<keyword evidence="1" id="KW-1133">Transmembrane helix</keyword>
<protein>
    <submittedName>
        <fullName evidence="2">Uncharacterized protein</fullName>
    </submittedName>
</protein>
<evidence type="ECO:0000256" key="1">
    <source>
        <dbReference type="SAM" id="Phobius"/>
    </source>
</evidence>
<dbReference type="Proteomes" id="UP000297472">
    <property type="component" value="Unassembled WGS sequence"/>
</dbReference>
<comment type="caution">
    <text evidence="2">The sequence shown here is derived from an EMBL/GenBank/DDBJ whole genome shotgun (WGS) entry which is preliminary data.</text>
</comment>
<keyword evidence="1" id="KW-0472">Membrane</keyword>
<organism evidence="2 3">
    <name type="scientific">Cryobacterium cryoconiti</name>
    <dbReference type="NCBI Taxonomy" id="1259239"/>
    <lineage>
        <taxon>Bacteria</taxon>
        <taxon>Bacillati</taxon>
        <taxon>Actinomycetota</taxon>
        <taxon>Actinomycetes</taxon>
        <taxon>Micrococcales</taxon>
        <taxon>Microbacteriaceae</taxon>
        <taxon>Cryobacterium</taxon>
    </lineage>
</organism>
<name>A0A4Y8JY77_9MICO</name>